<protein>
    <submittedName>
        <fullName evidence="4">Uncharacterized protein</fullName>
    </submittedName>
</protein>
<dbReference type="InterPro" id="IPR055973">
    <property type="entry name" value="DUF7551"/>
</dbReference>
<evidence type="ECO:0000256" key="1">
    <source>
        <dbReference type="SAM" id="MobiDB-lite"/>
    </source>
</evidence>
<dbReference type="Proteomes" id="UP000199451">
    <property type="component" value="Unassembled WGS sequence"/>
</dbReference>
<name>A0A1G9X3R3_9EURY</name>
<dbReference type="Pfam" id="PF24422">
    <property type="entry name" value="DUF7552"/>
    <property type="match status" value="1"/>
</dbReference>
<feature type="region of interest" description="Disordered" evidence="1">
    <location>
        <begin position="83"/>
        <end position="106"/>
    </location>
</feature>
<dbReference type="OrthoDB" id="342580at2157"/>
<proteinExistence type="predicted"/>
<keyword evidence="5" id="KW-1185">Reference proteome</keyword>
<dbReference type="InterPro" id="IPR055974">
    <property type="entry name" value="DUF7552"/>
</dbReference>
<gene>
    <name evidence="4" type="ORF">SAMN04487949_2827</name>
</gene>
<dbReference type="Pfam" id="PF24420">
    <property type="entry name" value="DUF7551"/>
    <property type="match status" value="1"/>
</dbReference>
<dbReference type="RefSeq" id="WP_089698448.1">
    <property type="nucleotide sequence ID" value="NZ_FNHL01000004.1"/>
</dbReference>
<accession>A0A1G9X3R3</accession>
<feature type="domain" description="DUF7552" evidence="3">
    <location>
        <begin position="5"/>
        <end position="79"/>
    </location>
</feature>
<evidence type="ECO:0000313" key="5">
    <source>
        <dbReference type="Proteomes" id="UP000199451"/>
    </source>
</evidence>
<feature type="domain" description="DUF7551" evidence="2">
    <location>
        <begin position="114"/>
        <end position="297"/>
    </location>
</feature>
<sequence length="301" mass="32152">MVGTTLAAIREHVESLAAPDGRYVVHCSRTGERPVPVAGKRFASRTLAERAVAAATQYRAALRRYDPQLPHYALVVSHETGVYGTDSRDRDTDETAAPTLEPSADSAAVGQPPLVEFCHQVAASVFEALCDAGHRAVETAVMDAYFELAETVRDPDELCLCLLESMAAELDSRLTPSEQADVLAEAATLLPAAESNDDAVSAALATLEGNGLLSAYRCGPPSVDLDSGTRTIVVRVSDYALSPRDGRLPVLPLVLGVYRRESAWPLSSVRVIDDDDWQLTLVHSRDGGPSDLTSVPIESAV</sequence>
<dbReference type="STRING" id="660521.SAMN04487949_2827"/>
<evidence type="ECO:0000313" key="4">
    <source>
        <dbReference type="EMBL" id="SDM91358.1"/>
    </source>
</evidence>
<evidence type="ECO:0000259" key="2">
    <source>
        <dbReference type="Pfam" id="PF24420"/>
    </source>
</evidence>
<dbReference type="AlphaFoldDB" id="A0A1G9X3R3"/>
<dbReference type="EMBL" id="FNHL01000004">
    <property type="protein sequence ID" value="SDM91358.1"/>
    <property type="molecule type" value="Genomic_DNA"/>
</dbReference>
<reference evidence="5" key="1">
    <citation type="submission" date="2016-10" db="EMBL/GenBank/DDBJ databases">
        <authorList>
            <person name="Varghese N."/>
            <person name="Submissions S."/>
        </authorList>
    </citation>
    <scope>NUCLEOTIDE SEQUENCE [LARGE SCALE GENOMIC DNA]</scope>
    <source>
        <strain evidence="5">CGMCC 1.10119</strain>
    </source>
</reference>
<organism evidence="4 5">
    <name type="scientific">Halogranum gelatinilyticum</name>
    <dbReference type="NCBI Taxonomy" id="660521"/>
    <lineage>
        <taxon>Archaea</taxon>
        <taxon>Methanobacteriati</taxon>
        <taxon>Methanobacteriota</taxon>
        <taxon>Stenosarchaea group</taxon>
        <taxon>Halobacteria</taxon>
        <taxon>Halobacteriales</taxon>
        <taxon>Haloferacaceae</taxon>
    </lineage>
</organism>
<evidence type="ECO:0000259" key="3">
    <source>
        <dbReference type="Pfam" id="PF24422"/>
    </source>
</evidence>